<dbReference type="NCBIfam" id="NF005968">
    <property type="entry name" value="PRK08057.1-2"/>
    <property type="match status" value="1"/>
</dbReference>
<dbReference type="PROSITE" id="PS51014">
    <property type="entry name" value="COBK_CBIJ"/>
    <property type="match status" value="1"/>
</dbReference>
<comment type="pathway">
    <text evidence="1">Cofactor biosynthesis; adenosylcobalamin biosynthesis.</text>
</comment>
<dbReference type="Proteomes" id="UP001143309">
    <property type="component" value="Unassembled WGS sequence"/>
</dbReference>
<dbReference type="AlphaFoldDB" id="A0A9W6JPW0"/>
<reference evidence="4" key="1">
    <citation type="journal article" date="2014" name="Int. J. Syst. Evol. Microbiol.">
        <title>Complete genome sequence of Corynebacterium casei LMG S-19264T (=DSM 44701T), isolated from a smear-ripened cheese.</title>
        <authorList>
            <consortium name="US DOE Joint Genome Institute (JGI-PGF)"/>
            <person name="Walter F."/>
            <person name="Albersmeier A."/>
            <person name="Kalinowski J."/>
            <person name="Ruckert C."/>
        </authorList>
    </citation>
    <scope>NUCLEOTIDE SEQUENCE</scope>
    <source>
        <strain evidence="4">VKM B-2748</strain>
    </source>
</reference>
<evidence type="ECO:0000256" key="1">
    <source>
        <dbReference type="ARBA" id="ARBA00004953"/>
    </source>
</evidence>
<dbReference type="PANTHER" id="PTHR36925:SF1">
    <property type="entry name" value="COBALT-PRECORRIN-6A REDUCTASE"/>
    <property type="match status" value="1"/>
</dbReference>
<protein>
    <submittedName>
        <fullName evidence="4">Precorrin-6A reductase</fullName>
    </submittedName>
</protein>
<dbReference type="RefSeq" id="WP_271201603.1">
    <property type="nucleotide sequence ID" value="NZ_BSFL01000003.1"/>
</dbReference>
<keyword evidence="2" id="KW-0169">Cobalamin biosynthesis</keyword>
<keyword evidence="5" id="KW-1185">Reference proteome</keyword>
<accession>A0A9W6JPW0</accession>
<dbReference type="PANTHER" id="PTHR36925">
    <property type="entry name" value="COBALT-PRECORRIN-6A REDUCTASE"/>
    <property type="match status" value="1"/>
</dbReference>
<dbReference type="GO" id="GO:0009236">
    <property type="term" value="P:cobalamin biosynthetic process"/>
    <property type="evidence" value="ECO:0007669"/>
    <property type="project" value="UniProtKB-KW"/>
</dbReference>
<dbReference type="Pfam" id="PF02571">
    <property type="entry name" value="CbiJ"/>
    <property type="match status" value="1"/>
</dbReference>
<sequence>MTRPPRALVLGGSTEGFAVAERLAALGVDVVTSFAGRTERRRAPAGRVRVGGFGGPDGLAAYLDAEKIAVAIDATHPFAARMKGNAAVACRAAGVPLAHVERPAWAPVAGDDWREAADVREAAALIPASPGPCLVTVGRQELAPFAARTDLVLLLRMIDPLAAPFPHPRAEILLDRGPFSLESERALFETRNVGSVVAKNSGGAAAEAKLTVARERGLPVIMVRRPPRPDGWTFATPEAAVTWAAARIGL</sequence>
<keyword evidence="3" id="KW-0560">Oxidoreductase</keyword>
<dbReference type="InterPro" id="IPR003723">
    <property type="entry name" value="Precorrin-6x_reduct"/>
</dbReference>
<evidence type="ECO:0000313" key="5">
    <source>
        <dbReference type="Proteomes" id="UP001143309"/>
    </source>
</evidence>
<name>A0A9W6JPW0_9HYPH</name>
<evidence type="ECO:0000256" key="3">
    <source>
        <dbReference type="ARBA" id="ARBA00023002"/>
    </source>
</evidence>
<reference evidence="4" key="2">
    <citation type="submission" date="2023-01" db="EMBL/GenBank/DDBJ databases">
        <authorList>
            <person name="Sun Q."/>
            <person name="Evtushenko L."/>
        </authorList>
    </citation>
    <scope>NUCLEOTIDE SEQUENCE</scope>
    <source>
        <strain evidence="4">VKM B-2748</strain>
    </source>
</reference>
<dbReference type="GO" id="GO:0016994">
    <property type="term" value="F:precorrin-6A reductase activity"/>
    <property type="evidence" value="ECO:0007669"/>
    <property type="project" value="InterPro"/>
</dbReference>
<evidence type="ECO:0000313" key="4">
    <source>
        <dbReference type="EMBL" id="GLK81137.1"/>
    </source>
</evidence>
<dbReference type="EMBL" id="BSFL01000003">
    <property type="protein sequence ID" value="GLK81137.1"/>
    <property type="molecule type" value="Genomic_DNA"/>
</dbReference>
<proteinExistence type="predicted"/>
<gene>
    <name evidence="4" type="ORF">GCM10008174_28780</name>
</gene>
<evidence type="ECO:0000256" key="2">
    <source>
        <dbReference type="ARBA" id="ARBA00022573"/>
    </source>
</evidence>
<comment type="caution">
    <text evidence="4">The sequence shown here is derived from an EMBL/GenBank/DDBJ whole genome shotgun (WGS) entry which is preliminary data.</text>
</comment>
<organism evidence="4 5">
    <name type="scientific">Methylopila turkensis</name>
    <dbReference type="NCBI Taxonomy" id="1437816"/>
    <lineage>
        <taxon>Bacteria</taxon>
        <taxon>Pseudomonadati</taxon>
        <taxon>Pseudomonadota</taxon>
        <taxon>Alphaproteobacteria</taxon>
        <taxon>Hyphomicrobiales</taxon>
        <taxon>Methylopilaceae</taxon>
        <taxon>Methylopila</taxon>
    </lineage>
</organism>